<name>A0A7Z0BWB0_9SPHN</name>
<comment type="caution">
    <text evidence="1">The sequence shown here is derived from an EMBL/GenBank/DDBJ whole genome shotgun (WGS) entry which is preliminary data.</text>
</comment>
<reference evidence="1 2" key="1">
    <citation type="submission" date="2020-07" db="EMBL/GenBank/DDBJ databases">
        <title>Genomic Encyclopedia of Type Strains, Phase IV (KMG-IV): sequencing the most valuable type-strain genomes for metagenomic binning, comparative biology and taxonomic classification.</title>
        <authorList>
            <person name="Goeker M."/>
        </authorList>
    </citation>
    <scope>NUCLEOTIDE SEQUENCE [LARGE SCALE GENOMIC DNA]</scope>
    <source>
        <strain evidence="1 2">DSM 29043</strain>
    </source>
</reference>
<dbReference type="EMBL" id="JACBZF010000014">
    <property type="protein sequence ID" value="NYH97143.1"/>
    <property type="molecule type" value="Genomic_DNA"/>
</dbReference>
<evidence type="ECO:0000313" key="2">
    <source>
        <dbReference type="Proteomes" id="UP000522081"/>
    </source>
</evidence>
<evidence type="ECO:0000313" key="1">
    <source>
        <dbReference type="EMBL" id="NYH97143.1"/>
    </source>
</evidence>
<dbReference type="AlphaFoldDB" id="A0A7Z0BWB0"/>
<organism evidence="1 2">
    <name type="scientific">Novosphingobium marinum</name>
    <dbReference type="NCBI Taxonomy" id="1514948"/>
    <lineage>
        <taxon>Bacteria</taxon>
        <taxon>Pseudomonadati</taxon>
        <taxon>Pseudomonadota</taxon>
        <taxon>Alphaproteobacteria</taxon>
        <taxon>Sphingomonadales</taxon>
        <taxon>Sphingomonadaceae</taxon>
        <taxon>Novosphingobium</taxon>
    </lineage>
</organism>
<protein>
    <submittedName>
        <fullName evidence="1">Uncharacterized protein</fullName>
    </submittedName>
</protein>
<sequence>MIAVGSIGRPLLELEKYYANVRNGVYSVEKVPLEIGVKC</sequence>
<accession>A0A7Z0BWB0</accession>
<proteinExistence type="predicted"/>
<keyword evidence="2" id="KW-1185">Reference proteome</keyword>
<gene>
    <name evidence="1" type="ORF">FHS75_003504</name>
</gene>
<dbReference type="Proteomes" id="UP000522081">
    <property type="component" value="Unassembled WGS sequence"/>
</dbReference>